<name>A0AB39VI15_9FUSO</name>
<evidence type="ECO:0000256" key="4">
    <source>
        <dbReference type="ARBA" id="ARBA00022691"/>
    </source>
</evidence>
<dbReference type="Pfam" id="PF00590">
    <property type="entry name" value="TP_methylase"/>
    <property type="match status" value="1"/>
</dbReference>
<dbReference type="RefSeq" id="WP_369711164.1">
    <property type="nucleotide sequence ID" value="NZ_CP165644.1"/>
</dbReference>
<dbReference type="CDD" id="cd11642">
    <property type="entry name" value="SUMT"/>
    <property type="match status" value="1"/>
</dbReference>
<dbReference type="InterPro" id="IPR036108">
    <property type="entry name" value="4pyrrol_syn_uPrphyn_synt_sf"/>
</dbReference>
<reference evidence="8" key="1">
    <citation type="submission" date="2024-07" db="EMBL/GenBank/DDBJ databases">
        <authorList>
            <person name="Li X.-J."/>
            <person name="Wang X."/>
        </authorList>
    </citation>
    <scope>NUCLEOTIDE SEQUENCE</scope>
    <source>
        <strain evidence="8">HSP-334</strain>
    </source>
</reference>
<dbReference type="FunFam" id="3.30.950.10:FF:000001">
    <property type="entry name" value="Siroheme synthase"/>
    <property type="match status" value="1"/>
</dbReference>
<evidence type="ECO:0000259" key="6">
    <source>
        <dbReference type="Pfam" id="PF00590"/>
    </source>
</evidence>
<feature type="domain" description="Tetrapyrrole biosynthesis uroporphyrinogen III synthase" evidence="7">
    <location>
        <begin position="280"/>
        <end position="492"/>
    </location>
</feature>
<proteinExistence type="predicted"/>
<dbReference type="InterPro" id="IPR014776">
    <property type="entry name" value="4pyrrole_Mease_sub2"/>
</dbReference>
<gene>
    <name evidence="8" type="primary">cobA</name>
    <name evidence="8" type="ORF">AB8B22_00525</name>
</gene>
<dbReference type="SUPFAM" id="SSF69618">
    <property type="entry name" value="HemD-like"/>
    <property type="match status" value="1"/>
</dbReference>
<dbReference type="CDD" id="cd06578">
    <property type="entry name" value="HemD"/>
    <property type="match status" value="1"/>
</dbReference>
<dbReference type="GO" id="GO:0019354">
    <property type="term" value="P:siroheme biosynthetic process"/>
    <property type="evidence" value="ECO:0007669"/>
    <property type="project" value="InterPro"/>
</dbReference>
<dbReference type="NCBIfam" id="NF004790">
    <property type="entry name" value="PRK06136.1"/>
    <property type="match status" value="1"/>
</dbReference>
<keyword evidence="3 8" id="KW-0808">Transferase</keyword>
<dbReference type="InterPro" id="IPR006366">
    <property type="entry name" value="CobA/CysG_C"/>
</dbReference>
<dbReference type="GO" id="GO:0004852">
    <property type="term" value="F:uroporphyrinogen-III synthase activity"/>
    <property type="evidence" value="ECO:0007669"/>
    <property type="project" value="InterPro"/>
</dbReference>
<dbReference type="SUPFAM" id="SSF53790">
    <property type="entry name" value="Tetrapyrrole methylase"/>
    <property type="match status" value="1"/>
</dbReference>
<keyword evidence="2 8" id="KW-0489">Methyltransferase</keyword>
<sequence>MENNKVFIAGAGCGDEELITLKLKKIIEKADCIIYDRLVNPNILKYKKNNAEVIYMGKENFEGGELQKKINEKIVEKATQNSESKPKIVLRLKGGDPFVFGRGGEEIEAILGNNKKNDIKINFEVIPGITSAIAVPEYAGIPVTHRGINTSFHIFTGHTRENGKEHDFSQIAKLKGTLIFLMGLSNLEKITQNLIKYGKDENTLVAVIKDGTTSKQKTFVGNLKNICEIVRKNNVKSPVIIVIGEVVRLREKMKWFENKKLFGKNILITRNKNKQKNILQKINEFGGNALLLPFIDIEYLNFDLPDLKNFNAILFNSANSVIGFMKKIKDMRILANVKIGVVGEKTAEEIEKYKIIPDFYPKEYTVEKLAYESTKFTSKNDKILFVVSNISPVNTKKYSNLYERKFEKVVVYNTNGVKHEEEIVENYVKKSDILMFLSSSTFKNFWQNLKNKNLLNKKIIASIGPVTTKTIQNYGCNVQIEAKRYTEDGLFEEILKYKK</sequence>
<dbReference type="Gene3D" id="3.40.1010.10">
    <property type="entry name" value="Cobalt-precorrin-4 Transmethylase, Domain 1"/>
    <property type="match status" value="1"/>
</dbReference>
<keyword evidence="5" id="KW-0627">Porphyrin biosynthesis</keyword>
<dbReference type="InterPro" id="IPR014777">
    <property type="entry name" value="4pyrrole_Mease_sub1"/>
</dbReference>
<dbReference type="EC" id="2.1.1.107" evidence="1"/>
<dbReference type="Gene3D" id="3.40.50.10090">
    <property type="match status" value="2"/>
</dbReference>
<dbReference type="KEGG" id="lrug:AB8B22_00525"/>
<evidence type="ECO:0000256" key="2">
    <source>
        <dbReference type="ARBA" id="ARBA00022603"/>
    </source>
</evidence>
<evidence type="ECO:0000256" key="5">
    <source>
        <dbReference type="ARBA" id="ARBA00023244"/>
    </source>
</evidence>
<dbReference type="InterPro" id="IPR050161">
    <property type="entry name" value="Siro_Cobalamin_biosynth"/>
</dbReference>
<dbReference type="PANTHER" id="PTHR45790">
    <property type="entry name" value="SIROHEME SYNTHASE-RELATED"/>
    <property type="match status" value="1"/>
</dbReference>
<protein>
    <recommendedName>
        <fullName evidence="1">uroporphyrinogen-III C-methyltransferase</fullName>
        <ecNumber evidence="1">2.1.1.107</ecNumber>
    </recommendedName>
</protein>
<dbReference type="AlphaFoldDB" id="A0AB39VI15"/>
<dbReference type="FunFam" id="3.40.1010.10:FF:000001">
    <property type="entry name" value="Siroheme synthase"/>
    <property type="match status" value="1"/>
</dbReference>
<dbReference type="GO" id="GO:0032259">
    <property type="term" value="P:methylation"/>
    <property type="evidence" value="ECO:0007669"/>
    <property type="project" value="UniProtKB-KW"/>
</dbReference>
<dbReference type="InterPro" id="IPR035996">
    <property type="entry name" value="4pyrrol_Methylase_sf"/>
</dbReference>
<dbReference type="InterPro" id="IPR003754">
    <property type="entry name" value="4pyrrol_synth_uPrphyn_synth"/>
</dbReference>
<dbReference type="PANTHER" id="PTHR45790:SF3">
    <property type="entry name" value="S-ADENOSYL-L-METHIONINE-DEPENDENT UROPORPHYRINOGEN III METHYLTRANSFERASE, CHLOROPLASTIC"/>
    <property type="match status" value="1"/>
</dbReference>
<evidence type="ECO:0000259" key="7">
    <source>
        <dbReference type="Pfam" id="PF02602"/>
    </source>
</evidence>
<accession>A0AB39VI15</accession>
<dbReference type="NCBIfam" id="TIGR01469">
    <property type="entry name" value="cobA_cysG_Cterm"/>
    <property type="match status" value="1"/>
</dbReference>
<dbReference type="GO" id="GO:0004851">
    <property type="term" value="F:uroporphyrin-III C-methyltransferase activity"/>
    <property type="evidence" value="ECO:0007669"/>
    <property type="project" value="UniProtKB-EC"/>
</dbReference>
<evidence type="ECO:0000313" key="8">
    <source>
        <dbReference type="EMBL" id="XDU66924.1"/>
    </source>
</evidence>
<dbReference type="InterPro" id="IPR000878">
    <property type="entry name" value="4pyrrol_Mease"/>
</dbReference>
<evidence type="ECO:0000256" key="1">
    <source>
        <dbReference type="ARBA" id="ARBA00012162"/>
    </source>
</evidence>
<evidence type="ECO:0000256" key="3">
    <source>
        <dbReference type="ARBA" id="ARBA00022679"/>
    </source>
</evidence>
<organism evidence="8">
    <name type="scientific">Leptotrichia rugosa</name>
    <dbReference type="NCBI Taxonomy" id="3239302"/>
    <lineage>
        <taxon>Bacteria</taxon>
        <taxon>Fusobacteriati</taxon>
        <taxon>Fusobacteriota</taxon>
        <taxon>Fusobacteriia</taxon>
        <taxon>Fusobacteriales</taxon>
        <taxon>Leptotrichiaceae</taxon>
        <taxon>Leptotrichia</taxon>
    </lineage>
</organism>
<dbReference type="Pfam" id="PF02602">
    <property type="entry name" value="HEM4"/>
    <property type="match status" value="1"/>
</dbReference>
<keyword evidence="4" id="KW-0949">S-adenosyl-L-methionine</keyword>
<feature type="domain" description="Tetrapyrrole methylase" evidence="6">
    <location>
        <begin position="5"/>
        <end position="226"/>
    </location>
</feature>
<dbReference type="Gene3D" id="3.30.950.10">
    <property type="entry name" value="Methyltransferase, Cobalt-precorrin-4 Transmethylase, Domain 2"/>
    <property type="match status" value="1"/>
</dbReference>
<dbReference type="EMBL" id="CP165644">
    <property type="protein sequence ID" value="XDU66924.1"/>
    <property type="molecule type" value="Genomic_DNA"/>
</dbReference>